<evidence type="ECO:0000313" key="5">
    <source>
        <dbReference type="EMBL" id="ABC30775.1"/>
    </source>
</evidence>
<dbReference type="AlphaFoldDB" id="Q2SEZ9"/>
<dbReference type="HOGENOM" id="CLU_064076_8_0_6"/>
<dbReference type="OrthoDB" id="7354650at2"/>
<dbReference type="Pfam" id="PF00497">
    <property type="entry name" value="SBP_bac_3"/>
    <property type="match status" value="1"/>
</dbReference>
<protein>
    <submittedName>
        <fullName evidence="5">ABC-type amino acid transport/signal transduction systems, periplasmic component/domain</fullName>
    </submittedName>
</protein>
<evidence type="ECO:0000313" key="6">
    <source>
        <dbReference type="Proteomes" id="UP000000238"/>
    </source>
</evidence>
<feature type="signal peptide" evidence="3">
    <location>
        <begin position="1"/>
        <end position="20"/>
    </location>
</feature>
<dbReference type="RefSeq" id="WP_011397842.1">
    <property type="nucleotide sequence ID" value="NC_007645.1"/>
</dbReference>
<dbReference type="KEGG" id="hch:HCH_04060"/>
<dbReference type="InterPro" id="IPR001638">
    <property type="entry name" value="Solute-binding_3/MltF_N"/>
</dbReference>
<accession>Q2SEZ9</accession>
<dbReference type="Proteomes" id="UP000000238">
    <property type="component" value="Chromosome"/>
</dbReference>
<dbReference type="PANTHER" id="PTHR35936">
    <property type="entry name" value="MEMBRANE-BOUND LYTIC MUREIN TRANSGLYCOSYLASE F"/>
    <property type="match status" value="1"/>
</dbReference>
<keyword evidence="2 3" id="KW-0732">Signal</keyword>
<dbReference type="EMBL" id="CP000155">
    <property type="protein sequence ID" value="ABC30775.1"/>
    <property type="molecule type" value="Genomic_DNA"/>
</dbReference>
<keyword evidence="6" id="KW-1185">Reference proteome</keyword>
<dbReference type="SMART" id="SM00062">
    <property type="entry name" value="PBPb"/>
    <property type="match status" value="1"/>
</dbReference>
<dbReference type="SUPFAM" id="SSF53850">
    <property type="entry name" value="Periplasmic binding protein-like II"/>
    <property type="match status" value="1"/>
</dbReference>
<dbReference type="Gene3D" id="3.40.190.10">
    <property type="entry name" value="Periplasmic binding protein-like II"/>
    <property type="match status" value="2"/>
</dbReference>
<evidence type="ECO:0000256" key="3">
    <source>
        <dbReference type="SAM" id="SignalP"/>
    </source>
</evidence>
<sequence length="247" mass="27960">MKKLYLALISLVMMSGIVKAETVELVTLQYPPYQYQEEDEVQGLVVDIVYEAFRRVGMDTNIRLNAWPRSLEMVRSGQADAIFTAYKTPEREEFLYYSNVILMPQEIVLFAKKDSNISFNGDLTALANVKIGVVRDISYGSTFDEARKNGMFKQISETTNLEQSVKKLESGRIDLLISNKYTALAMFKNLGFAGQFKELTPSIQSVPSYIAFSKKKDLAGLRDKFDAALKEMMSDGSYDKYLSAYSD</sequence>
<dbReference type="STRING" id="349521.HCH_04060"/>
<organism evidence="5 6">
    <name type="scientific">Hahella chejuensis (strain KCTC 2396)</name>
    <dbReference type="NCBI Taxonomy" id="349521"/>
    <lineage>
        <taxon>Bacteria</taxon>
        <taxon>Pseudomonadati</taxon>
        <taxon>Pseudomonadota</taxon>
        <taxon>Gammaproteobacteria</taxon>
        <taxon>Oceanospirillales</taxon>
        <taxon>Hahellaceae</taxon>
        <taxon>Hahella</taxon>
    </lineage>
</organism>
<proteinExistence type="inferred from homology"/>
<evidence type="ECO:0000259" key="4">
    <source>
        <dbReference type="SMART" id="SM00062"/>
    </source>
</evidence>
<dbReference type="PANTHER" id="PTHR35936:SF25">
    <property type="entry name" value="ABC TRANSPORTER SUBSTRATE-BINDING PROTEIN"/>
    <property type="match status" value="1"/>
</dbReference>
<feature type="domain" description="Solute-binding protein family 3/N-terminal" evidence="4">
    <location>
        <begin position="22"/>
        <end position="244"/>
    </location>
</feature>
<gene>
    <name evidence="5" type="ordered locus">HCH_04060</name>
</gene>
<evidence type="ECO:0000256" key="1">
    <source>
        <dbReference type="ARBA" id="ARBA00010333"/>
    </source>
</evidence>
<name>Q2SEZ9_HAHCH</name>
<reference evidence="5 6" key="1">
    <citation type="journal article" date="2005" name="Nucleic Acids Res.">
        <title>Genomic blueprint of Hahella chejuensis, a marine microbe producing an algicidal agent.</title>
        <authorList>
            <person name="Jeong H."/>
            <person name="Yim J.H."/>
            <person name="Lee C."/>
            <person name="Choi S.-H."/>
            <person name="Park Y.K."/>
            <person name="Yoon S.H."/>
            <person name="Hur C.-G."/>
            <person name="Kang H.-Y."/>
            <person name="Kim D."/>
            <person name="Lee H.H."/>
            <person name="Park K.H."/>
            <person name="Park S.-H."/>
            <person name="Park H.-S."/>
            <person name="Lee H.K."/>
            <person name="Oh T.K."/>
            <person name="Kim J.F."/>
        </authorList>
    </citation>
    <scope>NUCLEOTIDE SEQUENCE [LARGE SCALE GENOMIC DNA]</scope>
    <source>
        <strain evidence="5 6">KCTC 2396</strain>
    </source>
</reference>
<feature type="chain" id="PRO_5004215654" evidence="3">
    <location>
        <begin position="21"/>
        <end position="247"/>
    </location>
</feature>
<dbReference type="eggNOG" id="COG0834">
    <property type="taxonomic scope" value="Bacteria"/>
</dbReference>
<evidence type="ECO:0000256" key="2">
    <source>
        <dbReference type="ARBA" id="ARBA00022729"/>
    </source>
</evidence>
<comment type="similarity">
    <text evidence="1">Belongs to the bacterial solute-binding protein 3 family.</text>
</comment>